<dbReference type="Gene3D" id="1.10.1760.20">
    <property type="match status" value="1"/>
</dbReference>
<evidence type="ECO:0000313" key="3">
    <source>
        <dbReference type="Proteomes" id="UP000391919"/>
    </source>
</evidence>
<keyword evidence="1" id="KW-0812">Transmembrane</keyword>
<dbReference type="EMBL" id="BKZQ01000051">
    <property type="protein sequence ID" value="GER71501.1"/>
    <property type="molecule type" value="Genomic_DNA"/>
</dbReference>
<feature type="transmembrane region" description="Helical" evidence="1">
    <location>
        <begin position="114"/>
        <end position="137"/>
    </location>
</feature>
<keyword evidence="3" id="KW-1185">Reference proteome</keyword>
<organism evidence="2 3">
    <name type="scientific">Weizmannia acidilactici</name>
    <dbReference type="NCBI Taxonomy" id="2607726"/>
    <lineage>
        <taxon>Bacteria</taxon>
        <taxon>Bacillati</taxon>
        <taxon>Bacillota</taxon>
        <taxon>Bacilli</taxon>
        <taxon>Bacillales</taxon>
        <taxon>Bacillaceae</taxon>
        <taxon>Heyndrickxia</taxon>
    </lineage>
</organism>
<feature type="transmembrane region" description="Helical" evidence="1">
    <location>
        <begin position="20"/>
        <end position="38"/>
    </location>
</feature>
<dbReference type="Proteomes" id="UP000391919">
    <property type="component" value="Unassembled WGS sequence"/>
</dbReference>
<reference evidence="2 3" key="1">
    <citation type="submission" date="2019-09" db="EMBL/GenBank/DDBJ databases">
        <title>Draft genome sequence of Bacillus sp. JC-7.</title>
        <authorList>
            <person name="Tanaka N."/>
            <person name="Shiwa Y."/>
            <person name="Fujita N."/>
            <person name="Tanasupawat S."/>
        </authorList>
    </citation>
    <scope>NUCLEOTIDE SEQUENCE [LARGE SCALE GENOMIC DNA]</scope>
    <source>
        <strain evidence="2 3">JC-7</strain>
    </source>
</reference>
<sequence>MEKQPVENRKSAKTASQVTRKIALLAVLAALSIVGRIFMASIPNVQPCTVIIICSSFVFGIRFGLALAFLTVFGSDMFLGMGFFAIMQFIAWGSVAVLSGLLGKKQFYKKVPHIVLCLYAGFTGILFGFMVSLNYLFIGGPYAFWTYYLAGLLFDGYHAAGNFVIYLILGPILIKLIAKEKERIYGV</sequence>
<keyword evidence="1" id="KW-0472">Membrane</keyword>
<feature type="transmembrane region" description="Helical" evidence="1">
    <location>
        <begin position="157"/>
        <end position="178"/>
    </location>
</feature>
<dbReference type="AlphaFoldDB" id="A0A5J4JIF2"/>
<feature type="transmembrane region" description="Helical" evidence="1">
    <location>
        <begin position="78"/>
        <end position="102"/>
    </location>
</feature>
<dbReference type="Pfam" id="PF12822">
    <property type="entry name" value="ECF_trnsprt"/>
    <property type="match status" value="1"/>
</dbReference>
<feature type="transmembrane region" description="Helical" evidence="1">
    <location>
        <begin position="50"/>
        <end position="72"/>
    </location>
</feature>
<proteinExistence type="predicted"/>
<protein>
    <submittedName>
        <fullName evidence="2">Membrane protein</fullName>
    </submittedName>
</protein>
<comment type="caution">
    <text evidence="2">The sequence shown here is derived from an EMBL/GenBank/DDBJ whole genome shotgun (WGS) entry which is preliminary data.</text>
</comment>
<keyword evidence="1" id="KW-1133">Transmembrane helix</keyword>
<name>A0A5J4JIF2_9BACI</name>
<gene>
    <name evidence="2" type="ORF">BpJC7_28040</name>
</gene>
<evidence type="ECO:0000313" key="2">
    <source>
        <dbReference type="EMBL" id="GER71501.1"/>
    </source>
</evidence>
<accession>A0A5J4JIF2</accession>
<dbReference type="GO" id="GO:0022857">
    <property type="term" value="F:transmembrane transporter activity"/>
    <property type="evidence" value="ECO:0007669"/>
    <property type="project" value="InterPro"/>
</dbReference>
<dbReference type="InterPro" id="IPR024529">
    <property type="entry name" value="ECF_trnsprt_substrate-spec"/>
</dbReference>
<dbReference type="RefSeq" id="WP_151706182.1">
    <property type="nucleotide sequence ID" value="NZ_BKZQ01000051.1"/>
</dbReference>
<evidence type="ECO:0000256" key="1">
    <source>
        <dbReference type="SAM" id="Phobius"/>
    </source>
</evidence>